<geneLocation type="plasmid" evidence="3">
    <name>pmbla003601</name>
</geneLocation>
<accession>A0A6B9F2F5</accession>
<feature type="transmembrane region" description="Helical" evidence="1">
    <location>
        <begin position="46"/>
        <end position="65"/>
    </location>
</feature>
<protein>
    <submittedName>
        <fullName evidence="2">Uncharacterized protein</fullName>
    </submittedName>
</protein>
<feature type="transmembrane region" description="Helical" evidence="1">
    <location>
        <begin position="85"/>
        <end position="108"/>
    </location>
</feature>
<gene>
    <name evidence="2" type="ORF">EI982_00745</name>
</gene>
<dbReference type="KEGG" id="hra:EI982_00745"/>
<keyword evidence="3" id="KW-1185">Reference proteome</keyword>
<keyword evidence="1" id="KW-1133">Transmembrane helix</keyword>
<dbReference type="GeneID" id="69219328"/>
<sequence length="264" mass="29066">MRPRYALTWKRGTKLLPRWVVVTFPLVVTLVVGSLVGVPLPRAVSPGAVFVIGVIVSVVLCIVNYRFTRSAGEVLYYPPLHQPGWLGLSTAAVELTGIGITYLTYLLFSVPYNQPFLPPLPDLGIGVVLASGYALFLNGWKTRVIRGDKEPVAETKSAEQIRTSLQQLRSDDPHFEATEQLIAGLQDLAEGYEKEPLLEQSSTPDVLRTWCSTCAASNSLTSRLRMIPATSKSPTTERTEQQVSRFREIENDLHALDIIASTGD</sequence>
<dbReference type="RefSeq" id="WP_233255196.1">
    <property type="nucleotide sequence ID" value="NZ_CP034344.1"/>
</dbReference>
<dbReference type="AlphaFoldDB" id="A0A6B9F2F5"/>
<proteinExistence type="predicted"/>
<evidence type="ECO:0000313" key="2">
    <source>
        <dbReference type="EMBL" id="QGX93402.1"/>
    </source>
</evidence>
<dbReference type="Proteomes" id="UP000428325">
    <property type="component" value="Plasmid pMBLA003601"/>
</dbReference>
<keyword evidence="2" id="KW-0614">Plasmid</keyword>
<evidence type="ECO:0000256" key="1">
    <source>
        <dbReference type="SAM" id="Phobius"/>
    </source>
</evidence>
<evidence type="ECO:0000313" key="3">
    <source>
        <dbReference type="Proteomes" id="UP000428325"/>
    </source>
</evidence>
<organism evidence="2 3">
    <name type="scientific">Haloplanus rallus</name>
    <dbReference type="NCBI Taxonomy" id="1816183"/>
    <lineage>
        <taxon>Archaea</taxon>
        <taxon>Methanobacteriati</taxon>
        <taxon>Methanobacteriota</taxon>
        <taxon>Stenosarchaea group</taxon>
        <taxon>Halobacteria</taxon>
        <taxon>Halobacteriales</taxon>
        <taxon>Haloferacaceae</taxon>
        <taxon>Haloplanus</taxon>
    </lineage>
</organism>
<reference evidence="2 3" key="1">
    <citation type="submission" date="2018-12" db="EMBL/GenBank/DDBJ databases">
        <title>Complete genome sequence of Haloplanus rallus MBLA0036.</title>
        <authorList>
            <person name="Nam Y.-d."/>
            <person name="Kang J."/>
            <person name="Chung W.-H."/>
            <person name="Park Y.S."/>
        </authorList>
    </citation>
    <scope>NUCLEOTIDE SEQUENCE [LARGE SCALE GENOMIC DNA]</scope>
    <source>
        <strain evidence="2 3">MBLA0036</strain>
        <plasmid evidence="3">pmbla003601</plasmid>
    </source>
</reference>
<feature type="transmembrane region" description="Helical" evidence="1">
    <location>
        <begin position="20"/>
        <end position="40"/>
    </location>
</feature>
<keyword evidence="1" id="KW-0472">Membrane</keyword>
<feature type="transmembrane region" description="Helical" evidence="1">
    <location>
        <begin position="120"/>
        <end position="140"/>
    </location>
</feature>
<dbReference type="EMBL" id="CP034344">
    <property type="protein sequence ID" value="QGX93402.1"/>
    <property type="molecule type" value="Genomic_DNA"/>
</dbReference>
<keyword evidence="1" id="KW-0812">Transmembrane</keyword>
<name>A0A6B9F2F5_9EURY</name>